<proteinExistence type="predicted"/>
<dbReference type="EMBL" id="KN834790">
    <property type="protein sequence ID" value="KIK57488.1"/>
    <property type="molecule type" value="Genomic_DNA"/>
</dbReference>
<keyword evidence="2" id="KW-1185">Reference proteome</keyword>
<evidence type="ECO:0000313" key="1">
    <source>
        <dbReference type="EMBL" id="KIK57488.1"/>
    </source>
</evidence>
<gene>
    <name evidence="1" type="ORF">GYMLUDRAFT_75459</name>
</gene>
<protein>
    <submittedName>
        <fullName evidence="1">Uncharacterized protein</fullName>
    </submittedName>
</protein>
<reference evidence="1 2" key="1">
    <citation type="submission" date="2014-04" db="EMBL/GenBank/DDBJ databases">
        <title>Evolutionary Origins and Diversification of the Mycorrhizal Mutualists.</title>
        <authorList>
            <consortium name="DOE Joint Genome Institute"/>
            <consortium name="Mycorrhizal Genomics Consortium"/>
            <person name="Kohler A."/>
            <person name="Kuo A."/>
            <person name="Nagy L.G."/>
            <person name="Floudas D."/>
            <person name="Copeland A."/>
            <person name="Barry K.W."/>
            <person name="Cichocki N."/>
            <person name="Veneault-Fourrey C."/>
            <person name="LaButti K."/>
            <person name="Lindquist E.A."/>
            <person name="Lipzen A."/>
            <person name="Lundell T."/>
            <person name="Morin E."/>
            <person name="Murat C."/>
            <person name="Riley R."/>
            <person name="Ohm R."/>
            <person name="Sun H."/>
            <person name="Tunlid A."/>
            <person name="Henrissat B."/>
            <person name="Grigoriev I.V."/>
            <person name="Hibbett D.S."/>
            <person name="Martin F."/>
        </authorList>
    </citation>
    <scope>NUCLEOTIDE SEQUENCE [LARGE SCALE GENOMIC DNA]</scope>
    <source>
        <strain evidence="1 2">FD-317 M1</strain>
    </source>
</reference>
<dbReference type="AlphaFoldDB" id="A0A0D0CQ27"/>
<evidence type="ECO:0000313" key="2">
    <source>
        <dbReference type="Proteomes" id="UP000053593"/>
    </source>
</evidence>
<accession>A0A0D0CQ27</accession>
<organism evidence="1 2">
    <name type="scientific">Collybiopsis luxurians FD-317 M1</name>
    <dbReference type="NCBI Taxonomy" id="944289"/>
    <lineage>
        <taxon>Eukaryota</taxon>
        <taxon>Fungi</taxon>
        <taxon>Dikarya</taxon>
        <taxon>Basidiomycota</taxon>
        <taxon>Agaricomycotina</taxon>
        <taxon>Agaricomycetes</taxon>
        <taxon>Agaricomycetidae</taxon>
        <taxon>Agaricales</taxon>
        <taxon>Marasmiineae</taxon>
        <taxon>Omphalotaceae</taxon>
        <taxon>Collybiopsis</taxon>
        <taxon>Collybiopsis luxurians</taxon>
    </lineage>
</organism>
<dbReference type="Proteomes" id="UP000053593">
    <property type="component" value="Unassembled WGS sequence"/>
</dbReference>
<sequence>MSVPYNVSKLVISNGTQVTLKISLRPLGIGPIIDLNLSVAPGQLNVVSDLTKVPGIPDHFRFQVQARVESGPSEIIDRTVFTYERSSVLAGVVNFGLPPA</sequence>
<name>A0A0D0CQ27_9AGAR</name>
<dbReference type="HOGENOM" id="CLU_2306473_0_0_1"/>